<dbReference type="InterPro" id="IPR051487">
    <property type="entry name" value="Ser/Thr_Proteases_Immune/Dev"/>
</dbReference>
<evidence type="ECO:0000256" key="7">
    <source>
        <dbReference type="ARBA" id="ARBA00024195"/>
    </source>
</evidence>
<keyword evidence="9" id="KW-0964">Secreted</keyword>
<dbReference type="InterPro" id="IPR038565">
    <property type="entry name" value="CLIP_sf"/>
</dbReference>
<dbReference type="Gene3D" id="3.30.1640.30">
    <property type="match status" value="2"/>
</dbReference>
<proteinExistence type="inferred from homology"/>
<dbReference type="Pfam" id="PF00089">
    <property type="entry name" value="Trypsin"/>
    <property type="match status" value="1"/>
</dbReference>
<keyword evidence="1 8" id="KW-0645">Protease</keyword>
<evidence type="ECO:0000256" key="8">
    <source>
        <dbReference type="RuleBase" id="RU363034"/>
    </source>
</evidence>
<gene>
    <name evidence="13" type="primary">LOC113499636</name>
</gene>
<protein>
    <recommendedName>
        <fullName evidence="9">CLIP domain-containing serine protease</fullName>
        <ecNumber evidence="8">3.4.21.-</ecNumber>
    </recommendedName>
</protein>
<dbReference type="InterPro" id="IPR033116">
    <property type="entry name" value="TRYPSIN_SER"/>
</dbReference>
<dbReference type="Proteomes" id="UP000322000">
    <property type="component" value="Chromosome 12"/>
</dbReference>
<keyword evidence="12" id="KW-1185">Reference proteome</keyword>
<dbReference type="InterPro" id="IPR018114">
    <property type="entry name" value="TRYPSIN_HIS"/>
</dbReference>
<comment type="similarity">
    <text evidence="7 9">Belongs to the peptidase S1 family. CLIP subfamily.</text>
</comment>
<dbReference type="PROSITE" id="PS51888">
    <property type="entry name" value="CLIP"/>
    <property type="match status" value="2"/>
</dbReference>
<evidence type="ECO:0000256" key="3">
    <source>
        <dbReference type="ARBA" id="ARBA00022801"/>
    </source>
</evidence>
<reference evidence="13" key="1">
    <citation type="submission" date="2025-08" db="UniProtKB">
        <authorList>
            <consortium name="RefSeq"/>
        </authorList>
    </citation>
    <scope>IDENTIFICATION</scope>
</reference>
<feature type="domain" description="Peptidase S1" evidence="10">
    <location>
        <begin position="181"/>
        <end position="443"/>
    </location>
</feature>
<evidence type="ECO:0000256" key="5">
    <source>
        <dbReference type="ARBA" id="ARBA00023157"/>
    </source>
</evidence>
<dbReference type="SMART" id="SM00680">
    <property type="entry name" value="CLIP"/>
    <property type="match status" value="2"/>
</dbReference>
<accession>A0A7E5W664</accession>
<evidence type="ECO:0000256" key="9">
    <source>
        <dbReference type="RuleBase" id="RU366078"/>
    </source>
</evidence>
<dbReference type="PRINTS" id="PR00722">
    <property type="entry name" value="CHYMOTRYPSIN"/>
</dbReference>
<name>A0A7E5W664_TRINI</name>
<keyword evidence="5" id="KW-1015">Disulfide bond</keyword>
<dbReference type="GO" id="GO:0006508">
    <property type="term" value="P:proteolysis"/>
    <property type="evidence" value="ECO:0007669"/>
    <property type="project" value="UniProtKB-KW"/>
</dbReference>
<feature type="domain" description="Clip" evidence="11">
    <location>
        <begin position="34"/>
        <end position="89"/>
    </location>
</feature>
<dbReference type="PROSITE" id="PS00134">
    <property type="entry name" value="TRYPSIN_HIS"/>
    <property type="match status" value="1"/>
</dbReference>
<feature type="signal peptide" evidence="9">
    <location>
        <begin position="1"/>
        <end position="28"/>
    </location>
</feature>
<dbReference type="SUPFAM" id="SSF50494">
    <property type="entry name" value="Trypsin-like serine proteases"/>
    <property type="match status" value="1"/>
</dbReference>
<dbReference type="RefSeq" id="XP_026735972.1">
    <property type="nucleotide sequence ID" value="XM_026880171.1"/>
</dbReference>
<dbReference type="InterPro" id="IPR022700">
    <property type="entry name" value="CLIP"/>
</dbReference>
<dbReference type="GO" id="GO:0005576">
    <property type="term" value="C:extracellular region"/>
    <property type="evidence" value="ECO:0007669"/>
    <property type="project" value="UniProtKB-SubCell"/>
</dbReference>
<sequence>MCSVIFANMKLFFVVAFALCLSFDQAASSPHTTQCRTPDNELGECMTVEKCPSLASLTDKKLKSEEEVELLRKSLCPAPAPDGRRQLCCPKPPLKKGSCYTPDGDVGSCISIYLCSHLVNLLKPPISKKHMEFIKNSACKSNVQYSVCCGPPPNCSALMNAFPPDSRTDCCGVDSRVGNKLVGAKEAAIDQYPWAVIIEYLNRTGDRYLLCGGVLISGKYVLTAAHCVRGPVLDNGVPTTVRLGEYDTANEGEDCAIVEADAEDCNDGVIRIDIEKVIPHPKYYPTNYQKTNDIALLRLKETAPFTYFIRPICLPSTDWSRYKNASDPLVMYAAGWGAIENSPFSNIKLHVDLPIVSHEACQDIYNQIESNKTIHRSQLCAGGVSGKDACRGDSGGPLMYEDGRITEVVGIVSYGIQPCGKQEIPGVYSNVYEHLGWIRDTIVP</sequence>
<dbReference type="OrthoDB" id="9981647at2759"/>
<organism evidence="12 13">
    <name type="scientific">Trichoplusia ni</name>
    <name type="common">Cabbage looper</name>
    <dbReference type="NCBI Taxonomy" id="7111"/>
    <lineage>
        <taxon>Eukaryota</taxon>
        <taxon>Metazoa</taxon>
        <taxon>Ecdysozoa</taxon>
        <taxon>Arthropoda</taxon>
        <taxon>Hexapoda</taxon>
        <taxon>Insecta</taxon>
        <taxon>Pterygota</taxon>
        <taxon>Neoptera</taxon>
        <taxon>Endopterygota</taxon>
        <taxon>Lepidoptera</taxon>
        <taxon>Glossata</taxon>
        <taxon>Ditrysia</taxon>
        <taxon>Noctuoidea</taxon>
        <taxon>Noctuidae</taxon>
        <taxon>Plusiinae</taxon>
        <taxon>Trichoplusia</taxon>
    </lineage>
</organism>
<keyword evidence="3 8" id="KW-0378">Hydrolase</keyword>
<evidence type="ECO:0000313" key="12">
    <source>
        <dbReference type="Proteomes" id="UP000322000"/>
    </source>
</evidence>
<evidence type="ECO:0000259" key="11">
    <source>
        <dbReference type="PROSITE" id="PS51888"/>
    </source>
</evidence>
<evidence type="ECO:0000259" key="10">
    <source>
        <dbReference type="PROSITE" id="PS50240"/>
    </source>
</evidence>
<dbReference type="Gene3D" id="2.40.10.10">
    <property type="entry name" value="Trypsin-like serine proteases"/>
    <property type="match status" value="2"/>
</dbReference>
<dbReference type="InterPro" id="IPR001254">
    <property type="entry name" value="Trypsin_dom"/>
</dbReference>
<evidence type="ECO:0000256" key="4">
    <source>
        <dbReference type="ARBA" id="ARBA00022825"/>
    </source>
</evidence>
<dbReference type="SMART" id="SM00020">
    <property type="entry name" value="Tryp_SPc"/>
    <property type="match status" value="1"/>
</dbReference>
<dbReference type="InterPro" id="IPR001314">
    <property type="entry name" value="Peptidase_S1A"/>
</dbReference>
<dbReference type="GeneID" id="113499636"/>
<dbReference type="CDD" id="cd00190">
    <property type="entry name" value="Tryp_SPc"/>
    <property type="match status" value="1"/>
</dbReference>
<dbReference type="AlphaFoldDB" id="A0A7E5W664"/>
<evidence type="ECO:0000256" key="1">
    <source>
        <dbReference type="ARBA" id="ARBA00022670"/>
    </source>
</evidence>
<comment type="domain">
    <text evidence="9">The clip domain consists of 35-55 residues which are 'knitted' together usually by 3 conserved disulfide bonds forming a clip-like compact structure.</text>
</comment>
<evidence type="ECO:0000313" key="13">
    <source>
        <dbReference type="RefSeq" id="XP_026735972.1"/>
    </source>
</evidence>
<dbReference type="InterPro" id="IPR043504">
    <property type="entry name" value="Peptidase_S1_PA_chymotrypsin"/>
</dbReference>
<dbReference type="PROSITE" id="PS50240">
    <property type="entry name" value="TRYPSIN_DOM"/>
    <property type="match status" value="1"/>
</dbReference>
<keyword evidence="2 9" id="KW-0732">Signal</keyword>
<dbReference type="Pfam" id="PF12032">
    <property type="entry name" value="CLIP"/>
    <property type="match status" value="2"/>
</dbReference>
<evidence type="ECO:0000256" key="2">
    <source>
        <dbReference type="ARBA" id="ARBA00022729"/>
    </source>
</evidence>
<keyword evidence="4 8" id="KW-0720">Serine protease</keyword>
<dbReference type="EC" id="3.4.21.-" evidence="8"/>
<keyword evidence="6" id="KW-0325">Glycoprotein</keyword>
<feature type="chain" id="PRO_5029036417" description="CLIP domain-containing serine protease" evidence="9">
    <location>
        <begin position="29"/>
        <end position="444"/>
    </location>
</feature>
<evidence type="ECO:0000256" key="6">
    <source>
        <dbReference type="ARBA" id="ARBA00023180"/>
    </source>
</evidence>
<feature type="domain" description="Clip" evidence="11">
    <location>
        <begin position="98"/>
        <end position="149"/>
    </location>
</feature>
<dbReference type="InterPro" id="IPR009003">
    <property type="entry name" value="Peptidase_S1_PA"/>
</dbReference>
<dbReference type="KEGG" id="tnl:113499636"/>
<dbReference type="PROSITE" id="PS00135">
    <property type="entry name" value="TRYPSIN_SER"/>
    <property type="match status" value="1"/>
</dbReference>
<comment type="subcellular location">
    <subcellularLocation>
        <location evidence="9">Secreted</location>
    </subcellularLocation>
</comment>
<dbReference type="FunFam" id="2.40.10.10:FF:000028">
    <property type="entry name" value="Serine protease easter"/>
    <property type="match status" value="1"/>
</dbReference>
<dbReference type="GO" id="GO:0004252">
    <property type="term" value="F:serine-type endopeptidase activity"/>
    <property type="evidence" value="ECO:0007669"/>
    <property type="project" value="UniProtKB-UniRule"/>
</dbReference>
<dbReference type="InParanoid" id="A0A7E5W664"/>
<dbReference type="PANTHER" id="PTHR24256">
    <property type="entry name" value="TRYPTASE-RELATED"/>
    <property type="match status" value="1"/>
</dbReference>